<reference evidence="15" key="2">
    <citation type="submission" date="2015-01" db="EMBL/GenBank/DDBJ databases">
        <title>Evolutionary Origins and Diversification of the Mycorrhizal Mutualists.</title>
        <authorList>
            <consortium name="DOE Joint Genome Institute"/>
            <consortium name="Mycorrhizal Genomics Consortium"/>
            <person name="Kohler A."/>
            <person name="Kuo A."/>
            <person name="Nagy L.G."/>
            <person name="Floudas D."/>
            <person name="Copeland A."/>
            <person name="Barry K.W."/>
            <person name="Cichocki N."/>
            <person name="Veneault-Fourrey C."/>
            <person name="LaButti K."/>
            <person name="Lindquist E.A."/>
            <person name="Lipzen A."/>
            <person name="Lundell T."/>
            <person name="Morin E."/>
            <person name="Murat C."/>
            <person name="Riley R."/>
            <person name="Ohm R."/>
            <person name="Sun H."/>
            <person name="Tunlid A."/>
            <person name="Henrissat B."/>
            <person name="Grigoriev I.V."/>
            <person name="Hibbett D.S."/>
            <person name="Martin F."/>
        </authorList>
    </citation>
    <scope>NUCLEOTIDE SEQUENCE [LARGE SCALE GENOMIC DNA]</scope>
    <source>
        <strain evidence="15">MAFF 305830</strain>
    </source>
</reference>
<keyword evidence="9" id="KW-0694">RNA-binding</keyword>
<organism evidence="14 15">
    <name type="scientific">Serendipita vermifera MAFF 305830</name>
    <dbReference type="NCBI Taxonomy" id="933852"/>
    <lineage>
        <taxon>Eukaryota</taxon>
        <taxon>Fungi</taxon>
        <taxon>Dikarya</taxon>
        <taxon>Basidiomycota</taxon>
        <taxon>Agaricomycotina</taxon>
        <taxon>Agaricomycetes</taxon>
        <taxon>Sebacinales</taxon>
        <taxon>Serendipitaceae</taxon>
        <taxon>Serendipita</taxon>
    </lineage>
</organism>
<comment type="function">
    <text evidence="1">Catalyzes the 2-thiolation of uridine at the wobble position (U34) of mitochondrial tRNA(Lys), tRNA(Glu) and tRNA(Gln). Required for the formation of 5-taurinomethyl-2-thiouridine (tm5s2U) of mitochondrial tRNA(Lys), tRNA(Glu), and tRNA(Gln) at the wobble position. ATP is required to activate the C2 atom of the wobble base.</text>
</comment>
<dbReference type="GO" id="GO:0016783">
    <property type="term" value="F:sulfurtransferase activity"/>
    <property type="evidence" value="ECO:0007669"/>
    <property type="project" value="InterPro"/>
</dbReference>
<dbReference type="FunFam" id="2.30.30.280:FF:000001">
    <property type="entry name" value="tRNA-specific 2-thiouridylase MnmA"/>
    <property type="match status" value="1"/>
</dbReference>
<name>A0A0C2WY06_SERVB</name>
<dbReference type="FunFam" id="3.40.50.620:FF:000115">
    <property type="entry name" value="tRNA-specific 2-thiouridylase MnmA"/>
    <property type="match status" value="1"/>
</dbReference>
<evidence type="ECO:0000256" key="11">
    <source>
        <dbReference type="ARBA" id="ARBA00049564"/>
    </source>
</evidence>
<comment type="catalytic activity">
    <reaction evidence="11">
        <text>5-taurinomethyluridine(34) in tRNA + S-sulfanyl-L-cysteinyl-[protein] + AH2 + ATP = 5-taurinomethyl-2-thiouridine(34) in tRNA + L-cysteinyl-[protein] + A + AMP + diphosphate + H(+)</text>
        <dbReference type="Rhea" id="RHEA:47040"/>
        <dbReference type="Rhea" id="RHEA-COMP:10131"/>
        <dbReference type="Rhea" id="RHEA-COMP:11726"/>
        <dbReference type="Rhea" id="RHEA-COMP:11732"/>
        <dbReference type="Rhea" id="RHEA-COMP:11733"/>
        <dbReference type="ChEBI" id="CHEBI:13193"/>
        <dbReference type="ChEBI" id="CHEBI:15378"/>
        <dbReference type="ChEBI" id="CHEBI:17499"/>
        <dbReference type="ChEBI" id="CHEBI:29950"/>
        <dbReference type="ChEBI" id="CHEBI:30616"/>
        <dbReference type="ChEBI" id="CHEBI:33019"/>
        <dbReference type="ChEBI" id="CHEBI:61963"/>
        <dbReference type="ChEBI" id="CHEBI:87171"/>
        <dbReference type="ChEBI" id="CHEBI:87172"/>
        <dbReference type="ChEBI" id="CHEBI:456215"/>
        <dbReference type="EC" id="2.8.1.14"/>
    </reaction>
</comment>
<feature type="domain" description="tRNA-specific 2-thiouridylase MnmA-like central" evidence="13">
    <location>
        <begin position="206"/>
        <end position="267"/>
    </location>
</feature>
<dbReference type="Gene3D" id="3.40.50.620">
    <property type="entry name" value="HUPs"/>
    <property type="match status" value="1"/>
</dbReference>
<keyword evidence="10" id="KW-1015">Disulfide bond</keyword>
<dbReference type="STRING" id="933852.A0A0C2WY06"/>
<dbReference type="PANTHER" id="PTHR11933">
    <property type="entry name" value="TRNA 5-METHYLAMINOMETHYL-2-THIOURIDYLATE -METHYLTRANSFERASE"/>
    <property type="match status" value="1"/>
</dbReference>
<evidence type="ECO:0000256" key="7">
    <source>
        <dbReference type="ARBA" id="ARBA00022741"/>
    </source>
</evidence>
<dbReference type="SUPFAM" id="SSF52402">
    <property type="entry name" value="Adenine nucleotide alpha hydrolases-like"/>
    <property type="match status" value="1"/>
</dbReference>
<dbReference type="NCBIfam" id="NF001138">
    <property type="entry name" value="PRK00143.1"/>
    <property type="match status" value="1"/>
</dbReference>
<dbReference type="EC" id="2.8.1.14" evidence="3"/>
<dbReference type="Gene3D" id="2.40.30.10">
    <property type="entry name" value="Translation factors"/>
    <property type="match status" value="1"/>
</dbReference>
<dbReference type="PANTHER" id="PTHR11933:SF5">
    <property type="entry name" value="MITOCHONDRIAL TRNA-SPECIFIC 2-THIOURIDYLASE 1"/>
    <property type="match status" value="1"/>
</dbReference>
<evidence type="ECO:0000256" key="2">
    <source>
        <dbReference type="ARBA" id="ARBA00006191"/>
    </source>
</evidence>
<keyword evidence="4" id="KW-0820">tRNA-binding</keyword>
<evidence type="ECO:0000259" key="12">
    <source>
        <dbReference type="Pfam" id="PF20258"/>
    </source>
</evidence>
<evidence type="ECO:0000259" key="13">
    <source>
        <dbReference type="Pfam" id="PF20259"/>
    </source>
</evidence>
<evidence type="ECO:0000256" key="1">
    <source>
        <dbReference type="ARBA" id="ARBA00003986"/>
    </source>
</evidence>
<evidence type="ECO:0000256" key="5">
    <source>
        <dbReference type="ARBA" id="ARBA00022679"/>
    </source>
</evidence>
<dbReference type="InterPro" id="IPR046884">
    <property type="entry name" value="MnmA-like_central"/>
</dbReference>
<keyword evidence="5" id="KW-0808">Transferase</keyword>
<dbReference type="OrthoDB" id="3685at2759"/>
<gene>
    <name evidence="14" type="ORF">M408DRAFT_327893</name>
</gene>
<dbReference type="NCBIfam" id="TIGR00420">
    <property type="entry name" value="trmU"/>
    <property type="match status" value="1"/>
</dbReference>
<dbReference type="GO" id="GO:0000049">
    <property type="term" value="F:tRNA binding"/>
    <property type="evidence" value="ECO:0007669"/>
    <property type="project" value="UniProtKB-KW"/>
</dbReference>
<dbReference type="Proteomes" id="UP000054097">
    <property type="component" value="Unassembled WGS sequence"/>
</dbReference>
<reference evidence="14 15" key="1">
    <citation type="submission" date="2014-04" db="EMBL/GenBank/DDBJ databases">
        <authorList>
            <consortium name="DOE Joint Genome Institute"/>
            <person name="Kuo A."/>
            <person name="Zuccaro A."/>
            <person name="Kohler A."/>
            <person name="Nagy L.G."/>
            <person name="Floudas D."/>
            <person name="Copeland A."/>
            <person name="Barry K.W."/>
            <person name="Cichocki N."/>
            <person name="Veneault-Fourrey C."/>
            <person name="LaButti K."/>
            <person name="Lindquist E.A."/>
            <person name="Lipzen A."/>
            <person name="Lundell T."/>
            <person name="Morin E."/>
            <person name="Murat C."/>
            <person name="Sun H."/>
            <person name="Tunlid A."/>
            <person name="Henrissat B."/>
            <person name="Grigoriev I.V."/>
            <person name="Hibbett D.S."/>
            <person name="Martin F."/>
            <person name="Nordberg H.P."/>
            <person name="Cantor M.N."/>
            <person name="Hua S.X."/>
        </authorList>
    </citation>
    <scope>NUCLEOTIDE SEQUENCE [LARGE SCALE GENOMIC DNA]</scope>
    <source>
        <strain evidence="14 15">MAFF 305830</strain>
    </source>
</reference>
<keyword evidence="6" id="KW-0819">tRNA processing</keyword>
<evidence type="ECO:0000256" key="3">
    <source>
        <dbReference type="ARBA" id="ARBA00011953"/>
    </source>
</evidence>
<dbReference type="InterPro" id="IPR004506">
    <property type="entry name" value="MnmA-like"/>
</dbReference>
<keyword evidence="15" id="KW-1185">Reference proteome</keyword>
<dbReference type="InterPro" id="IPR014729">
    <property type="entry name" value="Rossmann-like_a/b/a_fold"/>
</dbReference>
<protein>
    <recommendedName>
        <fullName evidence="3">tRNA-5-taurinomethyluridine 2-sulfurtransferase</fullName>
        <ecNumber evidence="3">2.8.1.14</ecNumber>
    </recommendedName>
</protein>
<evidence type="ECO:0000256" key="10">
    <source>
        <dbReference type="ARBA" id="ARBA00023157"/>
    </source>
</evidence>
<dbReference type="InterPro" id="IPR023382">
    <property type="entry name" value="MnmA-like_central_sf"/>
</dbReference>
<sequence length="364" mass="41348">MSGGVDSSVTAALLAQSSFDLSAVYMRNWDTRDENASDTGCEWEKDWEDVQRVCQKLKIPCTMVDLSRDYWNRVFEPALQVWREGRTPNPDVSCNREIKFGVLRNHEIVKDAWLATGHYARIEWDTSLHGKTSPLPKLLRGVDRIKDQSYWLSSVSESNLRKVMFPIGHLNKTKLREMAEELQLPTAKRKESMGICFVGKKRSFPQFLQEYIPTESGNIVTLDGKVVGSHTGLWQYTVGENARIGGQPKRLFVCSKNVEQNEIVVVDDPDHPVLSRSTIHIDSFHWIWNHHPPSEVWTEDGLQVDVKIRSVMQPVPAVLRLDDEGKRGQLAMLQPQKGVAEGQIAVFYQRSSDWCLGSATITAQ</sequence>
<proteinExistence type="inferred from homology"/>
<dbReference type="GO" id="GO:0002143">
    <property type="term" value="P:tRNA wobble position uridine thiolation"/>
    <property type="evidence" value="ECO:0007669"/>
    <property type="project" value="TreeGrafter"/>
</dbReference>
<comment type="similarity">
    <text evidence="2">Belongs to the MnmA/TRMU family.</text>
</comment>
<keyword evidence="8" id="KW-0067">ATP-binding</keyword>
<dbReference type="CDD" id="cd01998">
    <property type="entry name" value="MnmA_TRMU-like"/>
    <property type="match status" value="1"/>
</dbReference>
<dbReference type="Pfam" id="PF20259">
    <property type="entry name" value="tRNA_Me_trans_M"/>
    <property type="match status" value="1"/>
</dbReference>
<evidence type="ECO:0000256" key="6">
    <source>
        <dbReference type="ARBA" id="ARBA00022694"/>
    </source>
</evidence>
<dbReference type="InterPro" id="IPR046885">
    <property type="entry name" value="MnmA-like_C"/>
</dbReference>
<evidence type="ECO:0000313" key="15">
    <source>
        <dbReference type="Proteomes" id="UP000054097"/>
    </source>
</evidence>
<dbReference type="HOGENOM" id="CLU_035188_1_2_1"/>
<evidence type="ECO:0000256" key="9">
    <source>
        <dbReference type="ARBA" id="ARBA00022884"/>
    </source>
</evidence>
<dbReference type="EMBL" id="KN824283">
    <property type="protein sequence ID" value="KIM30983.1"/>
    <property type="molecule type" value="Genomic_DNA"/>
</dbReference>
<dbReference type="Pfam" id="PF03054">
    <property type="entry name" value="tRNA_Me_trans"/>
    <property type="match status" value="1"/>
</dbReference>
<dbReference type="Gene3D" id="2.30.30.280">
    <property type="entry name" value="Adenine nucleotide alpha hydrolases-like domains"/>
    <property type="match status" value="1"/>
</dbReference>
<keyword evidence="7" id="KW-0547">Nucleotide-binding</keyword>
<feature type="domain" description="tRNA-specific 2-thiouridylase MnmA-like C-terminal" evidence="12">
    <location>
        <begin position="277"/>
        <end position="361"/>
    </location>
</feature>
<evidence type="ECO:0000256" key="4">
    <source>
        <dbReference type="ARBA" id="ARBA00022555"/>
    </source>
</evidence>
<evidence type="ECO:0000256" key="8">
    <source>
        <dbReference type="ARBA" id="ARBA00022840"/>
    </source>
</evidence>
<evidence type="ECO:0000313" key="14">
    <source>
        <dbReference type="EMBL" id="KIM30983.1"/>
    </source>
</evidence>
<dbReference type="Pfam" id="PF20258">
    <property type="entry name" value="tRNA_Me_trans_C"/>
    <property type="match status" value="1"/>
</dbReference>
<dbReference type="GO" id="GO:0005524">
    <property type="term" value="F:ATP binding"/>
    <property type="evidence" value="ECO:0007669"/>
    <property type="project" value="UniProtKB-KW"/>
</dbReference>
<dbReference type="GO" id="GO:0005739">
    <property type="term" value="C:mitochondrion"/>
    <property type="evidence" value="ECO:0007669"/>
    <property type="project" value="TreeGrafter"/>
</dbReference>
<accession>A0A0C2WY06</accession>
<dbReference type="AlphaFoldDB" id="A0A0C2WY06"/>